<dbReference type="EMBL" id="NEVR01000001">
    <property type="protein sequence ID" value="OZI68464.1"/>
    <property type="molecule type" value="Genomic_DNA"/>
</dbReference>
<keyword evidence="5" id="KW-1185">Reference proteome</keyword>
<evidence type="ECO:0000256" key="2">
    <source>
        <dbReference type="ARBA" id="ARBA00023239"/>
    </source>
</evidence>
<evidence type="ECO:0000256" key="1">
    <source>
        <dbReference type="ARBA" id="ARBA00005323"/>
    </source>
</evidence>
<dbReference type="PANTHER" id="PTHR28004:SF2">
    <property type="entry name" value="D-SERINE DEHYDRATASE"/>
    <property type="match status" value="1"/>
</dbReference>
<dbReference type="Gene3D" id="2.40.37.20">
    <property type="entry name" value="D-serine dehydratase-like domain"/>
    <property type="match status" value="1"/>
</dbReference>
<dbReference type="SMART" id="SM01119">
    <property type="entry name" value="D-ser_dehydrat"/>
    <property type="match status" value="1"/>
</dbReference>
<comment type="caution">
    <text evidence="4">The sequence shown here is derived from an EMBL/GenBank/DDBJ whole genome shotgun (WGS) entry which is preliminary data.</text>
</comment>
<dbReference type="CDD" id="cd06819">
    <property type="entry name" value="PLPDE_III_LS_D-TA"/>
    <property type="match status" value="1"/>
</dbReference>
<keyword evidence="2" id="KW-0456">Lyase</keyword>
<evidence type="ECO:0000259" key="3">
    <source>
        <dbReference type="SMART" id="SM01119"/>
    </source>
</evidence>
<dbReference type="InterPro" id="IPR042208">
    <property type="entry name" value="D-ser_dehydrat-like_sf"/>
</dbReference>
<accession>A0ABX4F3X1</accession>
<dbReference type="Gene3D" id="3.20.20.10">
    <property type="entry name" value="Alanine racemase"/>
    <property type="match status" value="1"/>
</dbReference>
<dbReference type="InterPro" id="IPR051466">
    <property type="entry name" value="D-amino_acid_metab_enzyme"/>
</dbReference>
<sequence length="415" mass="43332">MVYARANTPQSYDCPCAGYGAGLPFSSPGVAVPALPASASSHPDLTLPPPARAGEVWQTIDTPALMLDLEAFERNLSAMQRWADAHGVALRPHAKAHKCPEVALRQIALGARGICCQKVSEALPFVQAGIRDIHISNEVVGPAKLALLGRLAREAEISVCVDHPDNFAALGAAMDAAGAELTVLIEVDVGQGRCGASDPDTVLALARAIEAHPRLRFGGLQAYHGSVQHERTPAGRARICASAAATAAGYAELLRGHGIACDRITGAGTGSAEFDAASGVYTELQAGSYAFMDGDYGANEWSDALRFEHSLFLLATVMSTPAPGRVVLDAGLKSTTIECGPPKVWQRAGLTYIATNDEHGVVRVEPDAAPPALGEVVKLVASHVDPTFNLHDALVAVRGGLVEAVWPVAARGLSR</sequence>
<dbReference type="PANTHER" id="PTHR28004">
    <property type="entry name" value="ZGC:162816-RELATED"/>
    <property type="match status" value="1"/>
</dbReference>
<dbReference type="Pfam" id="PF01168">
    <property type="entry name" value="Ala_racemase_N"/>
    <property type="match status" value="1"/>
</dbReference>
<feature type="domain" description="D-serine dehydratase-like" evidence="3">
    <location>
        <begin position="310"/>
        <end position="398"/>
    </location>
</feature>
<name>A0ABX4F3X1_9BORD</name>
<dbReference type="Proteomes" id="UP000216354">
    <property type="component" value="Unassembled WGS sequence"/>
</dbReference>
<evidence type="ECO:0000313" key="4">
    <source>
        <dbReference type="EMBL" id="OZI68464.1"/>
    </source>
</evidence>
<dbReference type="InterPro" id="IPR029066">
    <property type="entry name" value="PLP-binding_barrel"/>
</dbReference>
<gene>
    <name evidence="4" type="ORF">CAL27_03100</name>
</gene>
<organism evidence="4 5">
    <name type="scientific">Bordetella genomosp. 1</name>
    <dbReference type="NCBI Taxonomy" id="1395607"/>
    <lineage>
        <taxon>Bacteria</taxon>
        <taxon>Pseudomonadati</taxon>
        <taxon>Pseudomonadota</taxon>
        <taxon>Betaproteobacteria</taxon>
        <taxon>Burkholderiales</taxon>
        <taxon>Alcaligenaceae</taxon>
        <taxon>Bordetella</taxon>
    </lineage>
</organism>
<dbReference type="InterPro" id="IPR001608">
    <property type="entry name" value="Ala_racemase_N"/>
</dbReference>
<dbReference type="Pfam" id="PF14031">
    <property type="entry name" value="D-ser_dehydrat"/>
    <property type="match status" value="1"/>
</dbReference>
<comment type="similarity">
    <text evidence="1">Belongs to the DSD1 family.</text>
</comment>
<reference evidence="4 5" key="1">
    <citation type="submission" date="2017-05" db="EMBL/GenBank/DDBJ databases">
        <title>Complete and WGS of Bordetella genogroups.</title>
        <authorList>
            <person name="Spilker T."/>
            <person name="Lipuma J."/>
        </authorList>
    </citation>
    <scope>NUCLEOTIDE SEQUENCE [LARGE SCALE GENOMIC DNA]</scope>
    <source>
        <strain evidence="4 5">AU9795</strain>
    </source>
</reference>
<protein>
    <submittedName>
        <fullName evidence="4">Alanine racemase</fullName>
    </submittedName>
</protein>
<dbReference type="SUPFAM" id="SSF51419">
    <property type="entry name" value="PLP-binding barrel"/>
    <property type="match status" value="1"/>
</dbReference>
<proteinExistence type="inferred from homology"/>
<evidence type="ECO:0000313" key="5">
    <source>
        <dbReference type="Proteomes" id="UP000216354"/>
    </source>
</evidence>
<dbReference type="InterPro" id="IPR026956">
    <property type="entry name" value="D-ser_dehydrat-like_dom"/>
</dbReference>